<proteinExistence type="predicted"/>
<organism evidence="3 4">
    <name type="scientific">Treponema ruminis</name>
    <dbReference type="NCBI Taxonomy" id="744515"/>
    <lineage>
        <taxon>Bacteria</taxon>
        <taxon>Pseudomonadati</taxon>
        <taxon>Spirochaetota</taxon>
        <taxon>Spirochaetia</taxon>
        <taxon>Spirochaetales</taxon>
        <taxon>Treponemataceae</taxon>
        <taxon>Treponema</taxon>
    </lineage>
</organism>
<keyword evidence="1" id="KW-0028">Amino-acid biosynthesis</keyword>
<accession>A0A7W8LM32</accession>
<dbReference type="InterPro" id="IPR027417">
    <property type="entry name" value="P-loop_NTPase"/>
</dbReference>
<keyword evidence="4" id="KW-1185">Reference proteome</keyword>
<reference evidence="3 4" key="1">
    <citation type="submission" date="2020-08" db="EMBL/GenBank/DDBJ databases">
        <title>Genomic Encyclopedia of Type Strains, Phase IV (KMG-IV): sequencing the most valuable type-strain genomes for metagenomic binning, comparative biology and taxonomic classification.</title>
        <authorList>
            <person name="Goeker M."/>
        </authorList>
    </citation>
    <scope>NUCLEOTIDE SEQUENCE [LARGE SCALE GENOMIC DNA]</scope>
    <source>
        <strain evidence="3 4">DSM 103462</strain>
    </source>
</reference>
<dbReference type="GO" id="GO:0008652">
    <property type="term" value="P:amino acid biosynthetic process"/>
    <property type="evidence" value="ECO:0007669"/>
    <property type="project" value="UniProtKB-KW"/>
</dbReference>
<dbReference type="EC" id="2.7.1.71" evidence="3"/>
<sequence>MKPCIVLMGAQHVGKTTLGKGLAEKLGVPFYDTDQIVTKTFGKHITVFTYERGAKDGYNWAETEASKILVEKLSGSKPISAVISTGSWFFQDETGIEELRKIGSLYWLDGDINLGAQRIVEEATTDESKKNPHLMTYGKFYNLYSYHLDDKVETFEDIRQSYLRVTIPSLKEFEKLADVIVRPKDASVEENVQLLYDSIVWDDKSERTAS</sequence>
<dbReference type="RefSeq" id="WP_184658820.1">
    <property type="nucleotide sequence ID" value="NZ_CP031518.1"/>
</dbReference>
<keyword evidence="3" id="KW-0808">Transferase</keyword>
<dbReference type="PANTHER" id="PTHR21087:SF16">
    <property type="entry name" value="SHIKIMATE KINASE 1, CHLOROPLASTIC"/>
    <property type="match status" value="1"/>
</dbReference>
<name>A0A7W8LM32_9SPIR</name>
<dbReference type="Gene3D" id="3.40.50.300">
    <property type="entry name" value="P-loop containing nucleotide triphosphate hydrolases"/>
    <property type="match status" value="1"/>
</dbReference>
<dbReference type="SUPFAM" id="SSF52540">
    <property type="entry name" value="P-loop containing nucleoside triphosphate hydrolases"/>
    <property type="match status" value="1"/>
</dbReference>
<dbReference type="PANTHER" id="PTHR21087">
    <property type="entry name" value="SHIKIMATE KINASE"/>
    <property type="match status" value="1"/>
</dbReference>
<gene>
    <name evidence="3" type="ORF">HNP76_001348</name>
</gene>
<dbReference type="Pfam" id="PF01202">
    <property type="entry name" value="SKI"/>
    <property type="match status" value="1"/>
</dbReference>
<dbReference type="GO" id="GO:0005829">
    <property type="term" value="C:cytosol"/>
    <property type="evidence" value="ECO:0007669"/>
    <property type="project" value="TreeGrafter"/>
</dbReference>
<evidence type="ECO:0000313" key="3">
    <source>
        <dbReference type="EMBL" id="MBB5225980.1"/>
    </source>
</evidence>
<dbReference type="AlphaFoldDB" id="A0A7W8LM32"/>
<evidence type="ECO:0000256" key="2">
    <source>
        <dbReference type="ARBA" id="ARBA00023141"/>
    </source>
</evidence>
<dbReference type="PRINTS" id="PR01100">
    <property type="entry name" value="SHIKIMTKNASE"/>
</dbReference>
<keyword evidence="2" id="KW-0057">Aromatic amino acid biosynthesis</keyword>
<evidence type="ECO:0000256" key="1">
    <source>
        <dbReference type="ARBA" id="ARBA00022605"/>
    </source>
</evidence>
<protein>
    <submittedName>
        <fullName evidence="3">Shikimate kinase</fullName>
        <ecNumber evidence="3">2.7.1.71</ecNumber>
    </submittedName>
</protein>
<dbReference type="Proteomes" id="UP000518887">
    <property type="component" value="Unassembled WGS sequence"/>
</dbReference>
<comment type="caution">
    <text evidence="3">The sequence shown here is derived from an EMBL/GenBank/DDBJ whole genome shotgun (WGS) entry which is preliminary data.</text>
</comment>
<dbReference type="InterPro" id="IPR031322">
    <property type="entry name" value="Shikimate/glucono_kinase"/>
</dbReference>
<dbReference type="EMBL" id="JACHFQ010000004">
    <property type="protein sequence ID" value="MBB5225980.1"/>
    <property type="molecule type" value="Genomic_DNA"/>
</dbReference>
<dbReference type="GO" id="GO:0004765">
    <property type="term" value="F:shikimate kinase activity"/>
    <property type="evidence" value="ECO:0007669"/>
    <property type="project" value="UniProtKB-EC"/>
</dbReference>
<dbReference type="GO" id="GO:0009073">
    <property type="term" value="P:aromatic amino acid family biosynthetic process"/>
    <property type="evidence" value="ECO:0007669"/>
    <property type="project" value="UniProtKB-KW"/>
</dbReference>
<keyword evidence="3" id="KW-0418">Kinase</keyword>
<evidence type="ECO:0000313" key="4">
    <source>
        <dbReference type="Proteomes" id="UP000518887"/>
    </source>
</evidence>